<dbReference type="GeneID" id="34554444"/>
<proteinExistence type="predicted"/>
<dbReference type="AlphaFoldDB" id="A0A1G4BQ39"/>
<gene>
    <name evidence="1" type="ORF">CORC01_01278</name>
</gene>
<sequence length="118" mass="13252">MEAEMADETPAHEEMKLTEATFDVKTAPGYMENTYVGHHSWLASWFPYNPEHITIYLGSGADDIRCSIPEPIIVESFSYLAACCKAPISREGHETGRVFEINRDEANAFGLIMSFLMT</sequence>
<organism evidence="1 2">
    <name type="scientific">Colletotrichum orchidophilum</name>
    <dbReference type="NCBI Taxonomy" id="1209926"/>
    <lineage>
        <taxon>Eukaryota</taxon>
        <taxon>Fungi</taxon>
        <taxon>Dikarya</taxon>
        <taxon>Ascomycota</taxon>
        <taxon>Pezizomycotina</taxon>
        <taxon>Sordariomycetes</taxon>
        <taxon>Hypocreomycetidae</taxon>
        <taxon>Glomerellales</taxon>
        <taxon>Glomerellaceae</taxon>
        <taxon>Colletotrichum</taxon>
    </lineage>
</organism>
<accession>A0A1G4BQ39</accession>
<name>A0A1G4BQ39_9PEZI</name>
<evidence type="ECO:0000313" key="1">
    <source>
        <dbReference type="EMBL" id="OHF03559.1"/>
    </source>
</evidence>
<dbReference type="Proteomes" id="UP000176998">
    <property type="component" value="Unassembled WGS sequence"/>
</dbReference>
<reference evidence="1 2" key="1">
    <citation type="submission" date="2016-09" db="EMBL/GenBank/DDBJ databases">
        <authorList>
            <person name="Capua I."/>
            <person name="De Benedictis P."/>
            <person name="Joannis T."/>
            <person name="Lombin L.H."/>
            <person name="Cattoli G."/>
        </authorList>
    </citation>
    <scope>NUCLEOTIDE SEQUENCE [LARGE SCALE GENOMIC DNA]</scope>
    <source>
        <strain evidence="1 2">IMI 309357</strain>
    </source>
</reference>
<keyword evidence="2" id="KW-1185">Reference proteome</keyword>
<dbReference type="OrthoDB" id="4850859at2759"/>
<evidence type="ECO:0000313" key="2">
    <source>
        <dbReference type="Proteomes" id="UP000176998"/>
    </source>
</evidence>
<dbReference type="EMBL" id="MJBS01000006">
    <property type="protein sequence ID" value="OHF03559.1"/>
    <property type="molecule type" value="Genomic_DNA"/>
</dbReference>
<protein>
    <submittedName>
        <fullName evidence="1">Uncharacterized protein</fullName>
    </submittedName>
</protein>
<dbReference type="RefSeq" id="XP_022480695.1">
    <property type="nucleotide sequence ID" value="XM_022612934.1"/>
</dbReference>
<comment type="caution">
    <text evidence="1">The sequence shown here is derived from an EMBL/GenBank/DDBJ whole genome shotgun (WGS) entry which is preliminary data.</text>
</comment>